<sequence length="40" mass="4657">MHNVYMDRGRFFKVLPQYKSEAGCVHGLQLLLEKLVYSSV</sequence>
<evidence type="ECO:0000313" key="1">
    <source>
        <dbReference type="EMBL" id="AMP04270.1"/>
    </source>
</evidence>
<dbReference type="AlphaFoldDB" id="A0A127Q2F8"/>
<name>A0A127Q2F8_9BURK</name>
<accession>A0A127Q2F8</accession>
<protein>
    <submittedName>
        <fullName evidence="1">Uncharacterized protein</fullName>
    </submittedName>
</protein>
<dbReference type="EMBL" id="CP013234">
    <property type="protein sequence ID" value="AMP04270.1"/>
    <property type="molecule type" value="Genomic_DNA"/>
</dbReference>
<evidence type="ECO:0000313" key="2">
    <source>
        <dbReference type="Proteomes" id="UP000074561"/>
    </source>
</evidence>
<reference evidence="1 2" key="1">
    <citation type="submission" date="2015-11" db="EMBL/GenBank/DDBJ databases">
        <title>Exploring the genomic traits of fungus-feeding bacterial genus Collimonas.</title>
        <authorList>
            <person name="Song C."/>
            <person name="Schmidt R."/>
            <person name="de Jager V."/>
            <person name="Krzyzanowska D."/>
            <person name="Jongedijk E."/>
            <person name="Cankar K."/>
            <person name="Beekwilder J."/>
            <person name="van Veen A."/>
            <person name="de Boer W."/>
            <person name="van Veen J.A."/>
            <person name="Garbeva P."/>
        </authorList>
    </citation>
    <scope>NUCLEOTIDE SEQUENCE [LARGE SCALE GENOMIC DNA]</scope>
    <source>
        <strain evidence="1 2">Ter91</strain>
    </source>
</reference>
<dbReference type="KEGG" id="cpra:CPter91_1897"/>
<organism evidence="1 2">
    <name type="scientific">Collimonas pratensis</name>
    <dbReference type="NCBI Taxonomy" id="279113"/>
    <lineage>
        <taxon>Bacteria</taxon>
        <taxon>Pseudomonadati</taxon>
        <taxon>Pseudomonadota</taxon>
        <taxon>Betaproteobacteria</taxon>
        <taxon>Burkholderiales</taxon>
        <taxon>Oxalobacteraceae</taxon>
        <taxon>Collimonas</taxon>
    </lineage>
</organism>
<proteinExistence type="predicted"/>
<dbReference type="Proteomes" id="UP000074561">
    <property type="component" value="Chromosome"/>
</dbReference>
<dbReference type="PATRIC" id="fig|279113.9.peg.1884"/>
<gene>
    <name evidence="1" type="ORF">CPter91_1897</name>
</gene>